<evidence type="ECO:0000256" key="7">
    <source>
        <dbReference type="RuleBase" id="RU363032"/>
    </source>
</evidence>
<dbReference type="PROSITE" id="PS50928">
    <property type="entry name" value="ABC_TM1"/>
    <property type="match status" value="1"/>
</dbReference>
<evidence type="ECO:0000256" key="1">
    <source>
        <dbReference type="ARBA" id="ARBA00004651"/>
    </source>
</evidence>
<organism evidence="10 11">
    <name type="scientific">Nesterenkonia salmonea</name>
    <dbReference type="NCBI Taxonomy" id="1804987"/>
    <lineage>
        <taxon>Bacteria</taxon>
        <taxon>Bacillati</taxon>
        <taxon>Actinomycetota</taxon>
        <taxon>Actinomycetes</taxon>
        <taxon>Micrococcales</taxon>
        <taxon>Micrococcaceae</taxon>
        <taxon>Nesterenkonia</taxon>
    </lineage>
</organism>
<comment type="subcellular location">
    <subcellularLocation>
        <location evidence="1 7">Cell membrane</location>
        <topology evidence="1 7">Multi-pass membrane protein</topology>
    </subcellularLocation>
</comment>
<dbReference type="PANTHER" id="PTHR30193">
    <property type="entry name" value="ABC TRANSPORTER PERMEASE PROTEIN"/>
    <property type="match status" value="1"/>
</dbReference>
<keyword evidence="11" id="KW-1185">Reference proteome</keyword>
<dbReference type="Proteomes" id="UP000310458">
    <property type="component" value="Unassembled WGS sequence"/>
</dbReference>
<evidence type="ECO:0000256" key="3">
    <source>
        <dbReference type="ARBA" id="ARBA00022475"/>
    </source>
</evidence>
<evidence type="ECO:0000256" key="5">
    <source>
        <dbReference type="ARBA" id="ARBA00022989"/>
    </source>
</evidence>
<keyword evidence="2 7" id="KW-0813">Transport</keyword>
<gene>
    <name evidence="10" type="ORF">FEF26_12775</name>
</gene>
<evidence type="ECO:0000256" key="6">
    <source>
        <dbReference type="ARBA" id="ARBA00023136"/>
    </source>
</evidence>
<feature type="domain" description="ABC transmembrane type-1" evidence="9">
    <location>
        <begin position="100"/>
        <end position="312"/>
    </location>
</feature>
<dbReference type="Pfam" id="PF00528">
    <property type="entry name" value="BPD_transp_1"/>
    <property type="match status" value="1"/>
</dbReference>
<dbReference type="InterPro" id="IPR000515">
    <property type="entry name" value="MetI-like"/>
</dbReference>
<feature type="transmembrane region" description="Helical" evidence="7">
    <location>
        <begin position="293"/>
        <end position="316"/>
    </location>
</feature>
<feature type="compositionally biased region" description="Polar residues" evidence="8">
    <location>
        <begin position="1"/>
        <end position="20"/>
    </location>
</feature>
<dbReference type="AlphaFoldDB" id="A0A5R9B7Z9"/>
<proteinExistence type="inferred from homology"/>
<dbReference type="EMBL" id="VAVZ01000040">
    <property type="protein sequence ID" value="TLP93839.1"/>
    <property type="molecule type" value="Genomic_DNA"/>
</dbReference>
<feature type="transmembrane region" description="Helical" evidence="7">
    <location>
        <begin position="46"/>
        <end position="69"/>
    </location>
</feature>
<dbReference type="InterPro" id="IPR035906">
    <property type="entry name" value="MetI-like_sf"/>
</dbReference>
<feature type="transmembrane region" description="Helical" evidence="7">
    <location>
        <begin position="104"/>
        <end position="125"/>
    </location>
</feature>
<dbReference type="PANTHER" id="PTHR30193:SF37">
    <property type="entry name" value="INNER MEMBRANE ABC TRANSPORTER PERMEASE PROTEIN YCJO"/>
    <property type="match status" value="1"/>
</dbReference>
<dbReference type="CDD" id="cd06261">
    <property type="entry name" value="TM_PBP2"/>
    <property type="match status" value="1"/>
</dbReference>
<reference evidence="10 11" key="1">
    <citation type="submission" date="2019-05" db="EMBL/GenBank/DDBJ databases">
        <title>Nesterenkonia sp. GY074 isolated from the Southern Atlantic Ocean.</title>
        <authorList>
            <person name="Zhang G."/>
        </authorList>
    </citation>
    <scope>NUCLEOTIDE SEQUENCE [LARGE SCALE GENOMIC DNA]</scope>
    <source>
        <strain evidence="10 11">GY074</strain>
    </source>
</reference>
<comment type="similarity">
    <text evidence="7">Belongs to the binding-protein-dependent transport system permease family.</text>
</comment>
<feature type="transmembrane region" description="Helical" evidence="7">
    <location>
        <begin position="231"/>
        <end position="253"/>
    </location>
</feature>
<dbReference type="GO" id="GO:0005886">
    <property type="term" value="C:plasma membrane"/>
    <property type="evidence" value="ECO:0007669"/>
    <property type="project" value="UniProtKB-SubCell"/>
</dbReference>
<accession>A0A5R9B7Z9</accession>
<evidence type="ECO:0000313" key="11">
    <source>
        <dbReference type="Proteomes" id="UP000310458"/>
    </source>
</evidence>
<protein>
    <submittedName>
        <fullName evidence="10">Sugar ABC transporter permease</fullName>
    </submittedName>
</protein>
<dbReference type="SUPFAM" id="SSF161098">
    <property type="entry name" value="MetI-like"/>
    <property type="match status" value="1"/>
</dbReference>
<dbReference type="Gene3D" id="1.10.3720.10">
    <property type="entry name" value="MetI-like"/>
    <property type="match status" value="1"/>
</dbReference>
<evidence type="ECO:0000313" key="10">
    <source>
        <dbReference type="EMBL" id="TLP93839.1"/>
    </source>
</evidence>
<keyword evidence="5 7" id="KW-1133">Transmembrane helix</keyword>
<feature type="transmembrane region" description="Helical" evidence="7">
    <location>
        <begin position="186"/>
        <end position="211"/>
    </location>
</feature>
<evidence type="ECO:0000259" key="9">
    <source>
        <dbReference type="PROSITE" id="PS50928"/>
    </source>
</evidence>
<sequence>MTTTTEPAVTTSQERQSRNPPGTEATKAMGGPGAQALRRRRRADALFSYAALTPAFIILLGFTVLPFLLSAWRSVRNPAGEFTSANYERMLNDGVFHQVISNQLVYTAVTVPATIAISLFLAVLGTKVVRGRSLARVSFLAPAVLPIVAAGTIWVYFYQPNFGVLNGIARAIGLSGVNWLGTSDTALGAMMVVAVWQQAGLFVIFYLAALLTQDPQLREAARVEGTRAWTFFRRVTWPLLMPTTLFIGVIATANSFKQVDLVFVMTQGGPSDSTNLMLYYVWQTAFGQFRQEYSAAITVMLVIILLLIAIAQIRLLDKRIHYR</sequence>
<keyword evidence="6 7" id="KW-0472">Membrane</keyword>
<name>A0A5R9B7Z9_9MICC</name>
<dbReference type="GO" id="GO:0055085">
    <property type="term" value="P:transmembrane transport"/>
    <property type="evidence" value="ECO:0007669"/>
    <property type="project" value="InterPro"/>
</dbReference>
<dbReference type="RefSeq" id="WP_138253927.1">
    <property type="nucleotide sequence ID" value="NZ_VAVZ01000040.1"/>
</dbReference>
<keyword evidence="3" id="KW-1003">Cell membrane</keyword>
<dbReference type="OrthoDB" id="3362513at2"/>
<comment type="caution">
    <text evidence="10">The sequence shown here is derived from an EMBL/GenBank/DDBJ whole genome shotgun (WGS) entry which is preliminary data.</text>
</comment>
<dbReference type="InterPro" id="IPR051393">
    <property type="entry name" value="ABC_transporter_permease"/>
</dbReference>
<feature type="transmembrane region" description="Helical" evidence="7">
    <location>
        <begin position="137"/>
        <end position="157"/>
    </location>
</feature>
<evidence type="ECO:0000256" key="8">
    <source>
        <dbReference type="SAM" id="MobiDB-lite"/>
    </source>
</evidence>
<evidence type="ECO:0000256" key="4">
    <source>
        <dbReference type="ARBA" id="ARBA00022692"/>
    </source>
</evidence>
<feature type="region of interest" description="Disordered" evidence="8">
    <location>
        <begin position="1"/>
        <end position="34"/>
    </location>
</feature>
<keyword evidence="4 7" id="KW-0812">Transmembrane</keyword>
<evidence type="ECO:0000256" key="2">
    <source>
        <dbReference type="ARBA" id="ARBA00022448"/>
    </source>
</evidence>